<evidence type="ECO:0000256" key="2">
    <source>
        <dbReference type="ARBA" id="ARBA00023169"/>
    </source>
</evidence>
<evidence type="ECO:0000259" key="4">
    <source>
        <dbReference type="Pfam" id="PF02397"/>
    </source>
</evidence>
<dbReference type="AlphaFoldDB" id="A0A0M6YGD9"/>
<gene>
    <name evidence="5" type="primary">epsL</name>
    <name evidence="5" type="ORF">JDO7802_01432</name>
</gene>
<reference evidence="5 6" key="1">
    <citation type="submission" date="2015-07" db="EMBL/GenBank/DDBJ databases">
        <authorList>
            <person name="Noorani M."/>
        </authorList>
    </citation>
    <scope>NUCLEOTIDE SEQUENCE [LARGE SCALE GENOMIC DNA]</scope>
    <source>
        <strain evidence="5 6">CECT 7802</strain>
    </source>
</reference>
<keyword evidence="3" id="KW-1133">Transmembrane helix</keyword>
<keyword evidence="6" id="KW-1185">Reference proteome</keyword>
<dbReference type="GO" id="GO:0000271">
    <property type="term" value="P:polysaccharide biosynthetic process"/>
    <property type="evidence" value="ECO:0007669"/>
    <property type="project" value="UniProtKB-KW"/>
</dbReference>
<keyword evidence="5" id="KW-0808">Transferase</keyword>
<comment type="similarity">
    <text evidence="1">Belongs to the bacterial sugar transferase family.</text>
</comment>
<keyword evidence="3" id="KW-0472">Membrane</keyword>
<feature type="transmembrane region" description="Helical" evidence="3">
    <location>
        <begin position="16"/>
        <end position="38"/>
    </location>
</feature>
<dbReference type="PANTHER" id="PTHR30576">
    <property type="entry name" value="COLANIC BIOSYNTHESIS UDP-GLUCOSE LIPID CARRIER TRANSFERASE"/>
    <property type="match status" value="1"/>
</dbReference>
<organism evidence="5 6">
    <name type="scientific">Jannaschia donghaensis</name>
    <dbReference type="NCBI Taxonomy" id="420998"/>
    <lineage>
        <taxon>Bacteria</taxon>
        <taxon>Pseudomonadati</taxon>
        <taxon>Pseudomonadota</taxon>
        <taxon>Alphaproteobacteria</taxon>
        <taxon>Rhodobacterales</taxon>
        <taxon>Roseobacteraceae</taxon>
        <taxon>Jannaschia</taxon>
    </lineage>
</organism>
<keyword evidence="3" id="KW-0812">Transmembrane</keyword>
<evidence type="ECO:0000256" key="1">
    <source>
        <dbReference type="ARBA" id="ARBA00006464"/>
    </source>
</evidence>
<evidence type="ECO:0000313" key="5">
    <source>
        <dbReference type="EMBL" id="CTQ49418.1"/>
    </source>
</evidence>
<dbReference type="EMBL" id="CXSU01000011">
    <property type="protein sequence ID" value="CTQ49418.1"/>
    <property type="molecule type" value="Genomic_DNA"/>
</dbReference>
<keyword evidence="2" id="KW-0270">Exopolysaccharide synthesis</keyword>
<dbReference type="InterPro" id="IPR003362">
    <property type="entry name" value="Bact_transf"/>
</dbReference>
<dbReference type="EC" id="2.-.-.-" evidence="5"/>
<name>A0A0M6YGD9_9RHOB</name>
<dbReference type="Proteomes" id="UP000049222">
    <property type="component" value="Unassembled WGS sequence"/>
</dbReference>
<dbReference type="Pfam" id="PF02397">
    <property type="entry name" value="Bac_transf"/>
    <property type="match status" value="1"/>
</dbReference>
<dbReference type="GO" id="GO:0016780">
    <property type="term" value="F:phosphotransferase activity, for other substituted phosphate groups"/>
    <property type="evidence" value="ECO:0007669"/>
    <property type="project" value="TreeGrafter"/>
</dbReference>
<evidence type="ECO:0000313" key="6">
    <source>
        <dbReference type="Proteomes" id="UP000049222"/>
    </source>
</evidence>
<protein>
    <submittedName>
        <fullName evidence="5">Putative sugar transferase EpsL</fullName>
        <ecNumber evidence="5">2.-.-.-</ecNumber>
    </submittedName>
</protein>
<dbReference type="STRING" id="420998.JDO7802_01432"/>
<proteinExistence type="inferred from homology"/>
<feature type="domain" description="Bacterial sugar transferase" evidence="4">
    <location>
        <begin position="11"/>
        <end position="205"/>
    </location>
</feature>
<evidence type="ECO:0000256" key="3">
    <source>
        <dbReference type="SAM" id="Phobius"/>
    </source>
</evidence>
<dbReference type="PANTHER" id="PTHR30576:SF20">
    <property type="entry name" value="QUINOVOSAMINEPHOSPHOTRANSFERAE-RELATED"/>
    <property type="match status" value="1"/>
</dbReference>
<sequence>MARGDAMTPGKRLFDILFSIYLMMFLAPVIVVVTWKLWRQKDGPILYGSERMKTPTQGFTLWKFRTMTADPNDSGVTGGGKAARITPLGRALRRRRLDELPQLWNILRGDVSFVGPRPPLRHYVEMFPELYGEVLKSRPGVTGLASLIYSPHEDRVLAATLTPQETEEVYATVCIPRKAMLDLLYQRNRTFWLDVKLISWTTAKFFPKRIRPRRKGQWV</sequence>
<accession>A0A0M6YGD9</accession>